<name>A0A1H5PFS4_9MICC</name>
<dbReference type="RefSeq" id="WP_074713757.1">
    <property type="nucleotide sequence ID" value="NZ_FNTV01000002.1"/>
</dbReference>
<dbReference type="SUPFAM" id="SSF54060">
    <property type="entry name" value="His-Me finger endonucleases"/>
    <property type="match status" value="1"/>
</dbReference>
<dbReference type="EMBL" id="FNTV01000002">
    <property type="protein sequence ID" value="SEF12763.1"/>
    <property type="molecule type" value="Genomic_DNA"/>
</dbReference>
<protein>
    <recommendedName>
        <fullName evidence="3">HNH nuclease domain-containing protein</fullName>
    </recommendedName>
</protein>
<accession>A0A1H5PFS4</accession>
<gene>
    <name evidence="1" type="ORF">SAMN04489740_4284</name>
</gene>
<evidence type="ECO:0008006" key="3">
    <source>
        <dbReference type="Google" id="ProtNLM"/>
    </source>
</evidence>
<organism evidence="1 2">
    <name type="scientific">Arthrobacter alpinus</name>
    <dbReference type="NCBI Taxonomy" id="656366"/>
    <lineage>
        <taxon>Bacteria</taxon>
        <taxon>Bacillati</taxon>
        <taxon>Actinomycetota</taxon>
        <taxon>Actinomycetes</taxon>
        <taxon>Micrococcales</taxon>
        <taxon>Micrococcaceae</taxon>
        <taxon>Arthrobacter</taxon>
    </lineage>
</organism>
<sequence>MQQSAVDRFRSIVLKGPGPDAHWLFLGAVADDGYGRYFLRQNGCDTSARPHRYAYELAIGVRLGEGEVLRHMCNIPICVRPDPGHLIAGMQRENVLDRVWDGRHANGATWRWRGVGREIFAARSCALRDAALEHGWGLEILGPLMSGADPDAPPLF</sequence>
<evidence type="ECO:0000313" key="2">
    <source>
        <dbReference type="Proteomes" id="UP000182725"/>
    </source>
</evidence>
<dbReference type="Proteomes" id="UP000182725">
    <property type="component" value="Unassembled WGS sequence"/>
</dbReference>
<dbReference type="InterPro" id="IPR044925">
    <property type="entry name" value="His-Me_finger_sf"/>
</dbReference>
<reference evidence="1 2" key="1">
    <citation type="submission" date="2016-10" db="EMBL/GenBank/DDBJ databases">
        <authorList>
            <person name="de Groot N.N."/>
        </authorList>
    </citation>
    <scope>NUCLEOTIDE SEQUENCE [LARGE SCALE GENOMIC DNA]</scope>
    <source>
        <strain evidence="1 2">DSM 22274</strain>
    </source>
</reference>
<dbReference type="AlphaFoldDB" id="A0A1H5PFS4"/>
<proteinExistence type="predicted"/>
<evidence type="ECO:0000313" key="1">
    <source>
        <dbReference type="EMBL" id="SEF12763.1"/>
    </source>
</evidence>